<evidence type="ECO:0000313" key="1">
    <source>
        <dbReference type="EMBL" id="KZS02328.1"/>
    </source>
</evidence>
<accession>A0A164JGN5</accession>
<comment type="caution">
    <text evidence="1">The sequence shown here is derived from an EMBL/GenBank/DDBJ whole genome shotgun (WGS) entry which is preliminary data.</text>
</comment>
<dbReference type="STRING" id="35525.A0A164JGN5"/>
<organism evidence="1 2">
    <name type="scientific">Daphnia magna</name>
    <dbReference type="NCBI Taxonomy" id="35525"/>
    <lineage>
        <taxon>Eukaryota</taxon>
        <taxon>Metazoa</taxon>
        <taxon>Ecdysozoa</taxon>
        <taxon>Arthropoda</taxon>
        <taxon>Crustacea</taxon>
        <taxon>Branchiopoda</taxon>
        <taxon>Diplostraca</taxon>
        <taxon>Cladocera</taxon>
        <taxon>Anomopoda</taxon>
        <taxon>Daphniidae</taxon>
        <taxon>Daphnia</taxon>
    </lineage>
</organism>
<dbReference type="AlphaFoldDB" id="A0A164JGN5"/>
<gene>
    <name evidence="1" type="ORF">APZ42_000680</name>
</gene>
<dbReference type="Proteomes" id="UP000076858">
    <property type="component" value="Unassembled WGS sequence"/>
</dbReference>
<evidence type="ECO:0000313" key="2">
    <source>
        <dbReference type="Proteomes" id="UP000076858"/>
    </source>
</evidence>
<dbReference type="OrthoDB" id="6343816at2759"/>
<reference evidence="1 2" key="1">
    <citation type="submission" date="2016-03" db="EMBL/GenBank/DDBJ databases">
        <title>EvidentialGene: Evidence-directed Construction of Genes on Genomes.</title>
        <authorList>
            <person name="Gilbert D.G."/>
            <person name="Choi J.-H."/>
            <person name="Mockaitis K."/>
            <person name="Colbourne J."/>
            <person name="Pfrender M."/>
        </authorList>
    </citation>
    <scope>NUCLEOTIDE SEQUENCE [LARGE SCALE GENOMIC DNA]</scope>
    <source>
        <strain evidence="1 2">Xinb3</strain>
        <tissue evidence="1">Complete organism</tissue>
    </source>
</reference>
<name>A0A164JGN5_9CRUS</name>
<dbReference type="EMBL" id="LRGB01004669">
    <property type="protein sequence ID" value="KZS02328.1"/>
    <property type="molecule type" value="Genomic_DNA"/>
</dbReference>
<proteinExistence type="predicted"/>
<protein>
    <recommendedName>
        <fullName evidence="3">DDE Tnp4 domain-containing protein</fullName>
    </recommendedName>
</protein>
<keyword evidence="2" id="KW-1185">Reference proteome</keyword>
<sequence length="167" mass="18994">MYSTHQTIRCLTPIEQILVALQFYATRTFQSTVGNVLKISQPSVSKCVRDVSKALCDITSEHISLEIQRGFLANLRDVVWSGDGTHRRIARPHHDEDIYVNRKGYHSINVQGIFDEKCNFFSAFRNNKFGQSYVLGDSGYACTPFLLPPYSQPQGKTELYLLPNKFA</sequence>
<evidence type="ECO:0008006" key="3">
    <source>
        <dbReference type="Google" id="ProtNLM"/>
    </source>
</evidence>